<dbReference type="FunFam" id="3.30.870.10:FF:000004">
    <property type="entry name" value="protein FAM83H isoform X2"/>
    <property type="match status" value="1"/>
</dbReference>
<dbReference type="AlphaFoldDB" id="A0AAD5AUL6"/>
<dbReference type="InterPro" id="IPR050944">
    <property type="entry name" value="FAM83"/>
</dbReference>
<comment type="similarity">
    <text evidence="2">Belongs to the FAM83 family.</text>
</comment>
<dbReference type="Gene3D" id="3.30.870.10">
    <property type="entry name" value="Endonuclease Chain A"/>
    <property type="match status" value="1"/>
</dbReference>
<evidence type="ECO:0000256" key="5">
    <source>
        <dbReference type="SAM" id="MobiDB-lite"/>
    </source>
</evidence>
<dbReference type="SUPFAM" id="SSF56024">
    <property type="entry name" value="Phospholipase D/nuclease"/>
    <property type="match status" value="1"/>
</dbReference>
<feature type="domain" description="Scaffolding anchor of CK1" evidence="6">
    <location>
        <begin position="17"/>
        <end position="288"/>
    </location>
</feature>
<dbReference type="InterPro" id="IPR012461">
    <property type="entry name" value="SACK1"/>
</dbReference>
<evidence type="ECO:0000256" key="1">
    <source>
        <dbReference type="ARBA" id="ARBA00004245"/>
    </source>
</evidence>
<dbReference type="GO" id="GO:0005856">
    <property type="term" value="C:cytoskeleton"/>
    <property type="evidence" value="ECO:0007669"/>
    <property type="project" value="UniProtKB-SubCell"/>
</dbReference>
<dbReference type="GO" id="GO:0007165">
    <property type="term" value="P:signal transduction"/>
    <property type="evidence" value="ECO:0007669"/>
    <property type="project" value="TreeGrafter"/>
</dbReference>
<evidence type="ECO:0000313" key="8">
    <source>
        <dbReference type="Proteomes" id="UP001205998"/>
    </source>
</evidence>
<keyword evidence="4" id="KW-0206">Cytoskeleton</keyword>
<sequence>MALSQIQCLNEYHVNLRTNESKPEFLYSEEQRLALEKLLDEGPDCFHEFIKTNHIRPFLSDLELAHLSASVEQYCPDLPGDLVEYDGDSKGTRLSLQYWPERSDDSLPQLELGWPQRASYRGVTRVSVHAQPPLHGDPHVKEVIRRTIAQAQKVIAVVMDLFTDVDIFKDLLHASFKRNVAVYIILEVTGVPHFLKMCESATMHTGHLKNLRVRSIRGNGFFTHLSKRVCGSQCQKFMFIDGDKAISGSYSFTWSASRLDRSIITVLTGQAVDYFDQLFQDLYMMSNPINLNKIKLEKEQTLKPISKAAPVLLPSATLAHKLINPKYALVFGTAAAKSNQVDSKMCTQKNNNKYQITEMSEGPHIHPGLLHLEKANMIDYLPVWPEPDPPNDVIGFINIRDCNKPLQAHLTRSELFEVSQAIRFKDPLHVPKNGLSEQVCPRPTFPIVASTNKPPIVQPKTKLENDKLSSLQEQVVYLSHIENPATAYCSKKDEKDSFVMNGMLKQNEILSTQTEETSADSIIIASTSVKLCKDSEMSKDLQIHNSFYSDAPNIVTTHTPVAQDKTTLNGNICETIGEIVIDNNIQDNGQNTHKPIEPDKNETDQIDCTIDNGQRAYSNSTSSFSSDEYFECSESLIVDSDIVGMVNRMPAVSQFPDEPDTSKETLSSFLFGSCENSTNHEAMKETESFMLMSPEECNGQNLIGASTDKLSALDFTSVNGGNCLSESVSMAHIEQIHETDSMLQQIPESKLLFEVKTDAQGAAEENTEGPQQCESYSVVNRMADIQPVQENHSADSQLLLFKPLLQDKVSVPYMPVQKIAEAQCIVFSDTVNKVPLLRFRPDTCQRFNCTCNLKSAFKLNDDTHLTPQSKPVSLNTGFLNSRNTVRSHKEDFKLPFQNKLLIARESNLKQDIKVKNIHSSSSEIRECATPQNVDKVQQIKLKTLSGIKARHLRADFLPVKRKTQVHMCVQEEHKNQSEMKPKLQKNFKQLHQVSPRHKQFPANEVRLTSAKVSISKLDSNNHLTTFDVFMPGVQNDPPERQLSQNRAANDLHETPAKLPRRHTVPTRSNQTRFRPLRTDLSAYRQCSSQKQPQAQQDRMRVNQLHQTSFRQHYSSATEDRSSFRGTLLPNTLRTIKERTTAPSSQMKQKKSIKEPDEK</sequence>
<name>A0AAD5AUL6_SILAS</name>
<dbReference type="PANTHER" id="PTHR16181">
    <property type="entry name" value="PROTEIN FAM83A-RELATED"/>
    <property type="match status" value="1"/>
</dbReference>
<feature type="region of interest" description="Disordered" evidence="5">
    <location>
        <begin position="1110"/>
        <end position="1158"/>
    </location>
</feature>
<evidence type="ECO:0000256" key="3">
    <source>
        <dbReference type="ARBA" id="ARBA00022490"/>
    </source>
</evidence>
<dbReference type="Proteomes" id="UP001205998">
    <property type="component" value="Unassembled WGS sequence"/>
</dbReference>
<accession>A0AAD5AUL6</accession>
<keyword evidence="8" id="KW-1185">Reference proteome</keyword>
<comment type="caution">
    <text evidence="7">The sequence shown here is derived from an EMBL/GenBank/DDBJ whole genome shotgun (WGS) entry which is preliminary data.</text>
</comment>
<evidence type="ECO:0000256" key="2">
    <source>
        <dbReference type="ARBA" id="ARBA00006937"/>
    </source>
</evidence>
<evidence type="ECO:0000256" key="4">
    <source>
        <dbReference type="ARBA" id="ARBA00023212"/>
    </source>
</evidence>
<dbReference type="EMBL" id="MU551610">
    <property type="protein sequence ID" value="KAI5622761.1"/>
    <property type="molecule type" value="Genomic_DNA"/>
</dbReference>
<dbReference type="Pfam" id="PF07894">
    <property type="entry name" value="SACK1"/>
    <property type="match status" value="1"/>
</dbReference>
<organism evidence="7 8">
    <name type="scientific">Silurus asotus</name>
    <name type="common">Amur catfish</name>
    <name type="synonym">Parasilurus asotus</name>
    <dbReference type="NCBI Taxonomy" id="30991"/>
    <lineage>
        <taxon>Eukaryota</taxon>
        <taxon>Metazoa</taxon>
        <taxon>Chordata</taxon>
        <taxon>Craniata</taxon>
        <taxon>Vertebrata</taxon>
        <taxon>Euteleostomi</taxon>
        <taxon>Actinopterygii</taxon>
        <taxon>Neopterygii</taxon>
        <taxon>Teleostei</taxon>
        <taxon>Ostariophysi</taxon>
        <taxon>Siluriformes</taxon>
        <taxon>Siluridae</taxon>
        <taxon>Silurus</taxon>
    </lineage>
</organism>
<dbReference type="GO" id="GO:0019901">
    <property type="term" value="F:protein kinase binding"/>
    <property type="evidence" value="ECO:0007669"/>
    <property type="project" value="TreeGrafter"/>
</dbReference>
<evidence type="ECO:0000259" key="6">
    <source>
        <dbReference type="Pfam" id="PF07894"/>
    </source>
</evidence>
<dbReference type="PANTHER" id="PTHR16181:SF29">
    <property type="entry name" value="PROTEIN FAM83A-RELATED"/>
    <property type="match status" value="1"/>
</dbReference>
<reference evidence="7" key="1">
    <citation type="submission" date="2018-07" db="EMBL/GenBank/DDBJ databases">
        <title>Comparative genomics of catfishes provides insights into carnivory and benthic adaptation.</title>
        <authorList>
            <person name="Zhang Y."/>
            <person name="Wang D."/>
            <person name="Peng Z."/>
            <person name="Zheng S."/>
            <person name="Shao F."/>
            <person name="Tao W."/>
        </authorList>
    </citation>
    <scope>NUCLEOTIDE SEQUENCE</scope>
    <source>
        <strain evidence="7">Chongqing</strain>
    </source>
</reference>
<gene>
    <name evidence="7" type="ORF">C0J50_17639</name>
</gene>
<proteinExistence type="inferred from homology"/>
<keyword evidence="3" id="KW-0963">Cytoplasm</keyword>
<comment type="subcellular location">
    <subcellularLocation>
        <location evidence="1">Cytoplasm</location>
        <location evidence="1">Cytoskeleton</location>
    </subcellularLocation>
</comment>
<protein>
    <recommendedName>
        <fullName evidence="6">Scaffolding anchor of CK1 domain-containing protein</fullName>
    </recommendedName>
</protein>
<evidence type="ECO:0000313" key="7">
    <source>
        <dbReference type="EMBL" id="KAI5622761.1"/>
    </source>
</evidence>